<protein>
    <submittedName>
        <fullName evidence="14">TonB-dependent outer membrane protein, SusC/RagA</fullName>
    </submittedName>
</protein>
<dbReference type="InterPro" id="IPR000531">
    <property type="entry name" value="Beta-barrel_TonB"/>
</dbReference>
<dbReference type="KEGG" id="gba:J421_3933"/>
<keyword evidence="2 10" id="KW-0813">Transport</keyword>
<dbReference type="AlphaFoldDB" id="W0RMC7"/>
<proteinExistence type="inferred from homology"/>
<dbReference type="PANTHER" id="PTHR30069">
    <property type="entry name" value="TONB-DEPENDENT OUTER MEMBRANE RECEPTOR"/>
    <property type="match status" value="1"/>
</dbReference>
<sequence length="1035" mass="109754">MSVHSAPPAGRPAGTRGVGRALALVLAAPPVVAPLALLVAPAPAAAVQPAAQGVVAGVVTTQSGRALSDAQVVVDGTTLGATTDAAGHFRITGASGTTVRVTARRIGYAPTTVTARVGATDVTIAMAERVLELNQVVVTGTAGVAEKRAVGNAVSTVKAADVVATQPVRNVQDLLTGRAAGVAVIASSGQVGTGSRIRVRGASSLSLANDPLIYVDGVRVDNAQATGPTVQAFGSAPVSRWNDFNPEDIESIEVIKGPAAATLYGTEASNGVIQIITKKGAAGRPVANITAHLGSSWLPGWKDGYGYTNYGAVQRQGAAAGVLDTISITIAQLNDSLNAHFGHDIFRAGVNRDVEASVSGGPAQLKYYMALNHNEDDGVERANRLNKSGVRANLTASPWRKVDITTALGYTTGRTYLPFESGGGGATWATFFSSPTFLYNNPGAATQTPNNPQLGFRSGPPDIYYASYTEFQGVNRFTGSMTIANRPTGWLDHRLIIGVDQVDEDNQDQEPRNDIIGNTYASFSGLTGPNAGYLEIDTRSVRNLTADYALNAKVALPWSMQSVTSLGGQFYGRRTHLRGDDAFGFPAAGFLSLTSGATQQIFRDDLYDNNTLGGFVQEQLIWKDRLYLTGAVRRDDNSAFGTNYPAVTYPKLSASYVLSEEPALHLPSAINTLRVRAAYGGSGLQPGAFDAIRTYNAVGGLLTPSNAGNTNLGPEKSYETEIGADVGLFADKLGAEVTYYTGYTRDAILSRTAAPSNGFPGLQLFNAGRVNRNGLEWLVRATPYSSRPVTLDFSVTGSFTHQKIKSLAPGTNQVVVSSNVVHVVNYAPGAWWDRRIVSADYNPTTKKTSNLLCDDGKGGTVACASAPRVYLGNSIPTHEGSISGGATFFQNLRLNAFVDYRGGYKKLDGNYRVRCGAFALCRDLYYPDEQPNKAVLAAEQAGTAYTFHLIKDADFVRFRELSLTYTLPQRFARRIGGSAAALTVAGRNLHLWTNYTGLEPEASFNSGTRGGAYGFWEQNVLPQTRQIVTTLNLSF</sequence>
<feature type="domain" description="TonB-dependent receptor-like beta-barrel" evidence="12">
    <location>
        <begin position="439"/>
        <end position="888"/>
    </location>
</feature>
<evidence type="ECO:0000256" key="2">
    <source>
        <dbReference type="ARBA" id="ARBA00022448"/>
    </source>
</evidence>
<evidence type="ECO:0000256" key="11">
    <source>
        <dbReference type="RuleBase" id="RU003357"/>
    </source>
</evidence>
<dbReference type="GO" id="GO:0009279">
    <property type="term" value="C:cell outer membrane"/>
    <property type="evidence" value="ECO:0007669"/>
    <property type="project" value="UniProtKB-SubCell"/>
</dbReference>
<dbReference type="Gene3D" id="2.40.170.20">
    <property type="entry name" value="TonB-dependent receptor, beta-barrel domain"/>
    <property type="match status" value="1"/>
</dbReference>
<evidence type="ECO:0000256" key="6">
    <source>
        <dbReference type="ARBA" id="ARBA00023077"/>
    </source>
</evidence>
<feature type="domain" description="TonB-dependent receptor plug" evidence="13">
    <location>
        <begin position="147"/>
        <end position="272"/>
    </location>
</feature>
<keyword evidence="15" id="KW-1185">Reference proteome</keyword>
<name>W0RMC7_9BACT</name>
<dbReference type="Pfam" id="PF00593">
    <property type="entry name" value="TonB_dep_Rec_b-barrel"/>
    <property type="match status" value="1"/>
</dbReference>
<comment type="similarity">
    <text evidence="10 11">Belongs to the TonB-dependent receptor family.</text>
</comment>
<keyword evidence="5" id="KW-0732">Signal</keyword>
<evidence type="ECO:0000256" key="5">
    <source>
        <dbReference type="ARBA" id="ARBA00022729"/>
    </source>
</evidence>
<evidence type="ECO:0000256" key="1">
    <source>
        <dbReference type="ARBA" id="ARBA00004571"/>
    </source>
</evidence>
<evidence type="ECO:0000256" key="10">
    <source>
        <dbReference type="PROSITE-ProRule" id="PRU01360"/>
    </source>
</evidence>
<evidence type="ECO:0000256" key="8">
    <source>
        <dbReference type="ARBA" id="ARBA00023170"/>
    </source>
</evidence>
<organism evidence="14 15">
    <name type="scientific">Gemmatirosa kalamazoonensis</name>
    <dbReference type="NCBI Taxonomy" id="861299"/>
    <lineage>
        <taxon>Bacteria</taxon>
        <taxon>Pseudomonadati</taxon>
        <taxon>Gemmatimonadota</taxon>
        <taxon>Gemmatimonadia</taxon>
        <taxon>Gemmatimonadales</taxon>
        <taxon>Gemmatimonadaceae</taxon>
        <taxon>Gemmatirosa</taxon>
    </lineage>
</organism>
<dbReference type="Gene3D" id="2.60.40.1120">
    <property type="entry name" value="Carboxypeptidase-like, regulatory domain"/>
    <property type="match status" value="1"/>
</dbReference>
<dbReference type="InterPro" id="IPR037066">
    <property type="entry name" value="Plug_dom_sf"/>
</dbReference>
<keyword evidence="9 10" id="KW-0998">Cell outer membrane</keyword>
<dbReference type="InterPro" id="IPR039426">
    <property type="entry name" value="TonB-dep_rcpt-like"/>
</dbReference>
<gene>
    <name evidence="14" type="ORF">J421_3933</name>
</gene>
<dbReference type="InterPro" id="IPR008969">
    <property type="entry name" value="CarboxyPept-like_regulatory"/>
</dbReference>
<keyword evidence="4 10" id="KW-0812">Transmembrane</keyword>
<dbReference type="Gene3D" id="2.170.130.10">
    <property type="entry name" value="TonB-dependent receptor, plug domain"/>
    <property type="match status" value="1"/>
</dbReference>
<evidence type="ECO:0000256" key="4">
    <source>
        <dbReference type="ARBA" id="ARBA00022692"/>
    </source>
</evidence>
<dbReference type="EMBL" id="CP007128">
    <property type="protein sequence ID" value="AHG91470.1"/>
    <property type="molecule type" value="Genomic_DNA"/>
</dbReference>
<keyword evidence="7 10" id="KW-0472">Membrane</keyword>
<dbReference type="Proteomes" id="UP000019151">
    <property type="component" value="Chromosome"/>
</dbReference>
<dbReference type="PANTHER" id="PTHR30069:SF29">
    <property type="entry name" value="HEMOGLOBIN AND HEMOGLOBIN-HAPTOGLOBIN-BINDING PROTEIN 1-RELATED"/>
    <property type="match status" value="1"/>
</dbReference>
<keyword evidence="8" id="KW-0675">Receptor</keyword>
<dbReference type="HOGENOM" id="CLU_004317_2_1_0"/>
<dbReference type="Pfam" id="PF13715">
    <property type="entry name" value="CarbopepD_reg_2"/>
    <property type="match status" value="1"/>
</dbReference>
<evidence type="ECO:0000313" key="15">
    <source>
        <dbReference type="Proteomes" id="UP000019151"/>
    </source>
</evidence>
<evidence type="ECO:0000256" key="7">
    <source>
        <dbReference type="ARBA" id="ARBA00023136"/>
    </source>
</evidence>
<dbReference type="SUPFAM" id="SSF56935">
    <property type="entry name" value="Porins"/>
    <property type="match status" value="1"/>
</dbReference>
<comment type="subcellular location">
    <subcellularLocation>
        <location evidence="1 10">Cell outer membrane</location>
        <topology evidence="1 10">Multi-pass membrane protein</topology>
    </subcellularLocation>
</comment>
<evidence type="ECO:0000259" key="13">
    <source>
        <dbReference type="Pfam" id="PF07715"/>
    </source>
</evidence>
<reference evidence="14 15" key="1">
    <citation type="journal article" date="2014" name="Genome Announc.">
        <title>Genome Sequence and Methylome of Soil Bacterium Gemmatirosa kalamazoonensis KBS708T, a Member of the Rarely Cultivated Gemmatimonadetes Phylum.</title>
        <authorList>
            <person name="Debruyn J.M."/>
            <person name="Radosevich M."/>
            <person name="Wommack K.E."/>
            <person name="Polson S.W."/>
            <person name="Hauser L.J."/>
            <person name="Fawaz M.N."/>
            <person name="Korlach J."/>
            <person name="Tsai Y.C."/>
        </authorList>
    </citation>
    <scope>NUCLEOTIDE SEQUENCE [LARGE SCALE GENOMIC DNA]</scope>
    <source>
        <strain evidence="14 15">KBS708</strain>
    </source>
</reference>
<dbReference type="NCBIfam" id="TIGR04056">
    <property type="entry name" value="OMP_RagA_SusC"/>
    <property type="match status" value="1"/>
</dbReference>
<dbReference type="GO" id="GO:0015344">
    <property type="term" value="F:siderophore uptake transmembrane transporter activity"/>
    <property type="evidence" value="ECO:0007669"/>
    <property type="project" value="TreeGrafter"/>
</dbReference>
<dbReference type="InterPro" id="IPR036942">
    <property type="entry name" value="Beta-barrel_TonB_sf"/>
</dbReference>
<dbReference type="GO" id="GO:0044718">
    <property type="term" value="P:siderophore transmembrane transport"/>
    <property type="evidence" value="ECO:0007669"/>
    <property type="project" value="TreeGrafter"/>
</dbReference>
<dbReference type="PATRIC" id="fig|861299.3.peg.3991"/>
<dbReference type="SUPFAM" id="SSF49464">
    <property type="entry name" value="Carboxypeptidase regulatory domain-like"/>
    <property type="match status" value="1"/>
</dbReference>
<accession>W0RMC7</accession>
<dbReference type="RefSeq" id="WP_104022846.1">
    <property type="nucleotide sequence ID" value="NZ_CP007128.1"/>
</dbReference>
<dbReference type="InParanoid" id="W0RMC7"/>
<dbReference type="eggNOG" id="COG4771">
    <property type="taxonomic scope" value="Bacteria"/>
</dbReference>
<keyword evidence="3 10" id="KW-1134">Transmembrane beta strand</keyword>
<dbReference type="OrthoDB" id="9758207at2"/>
<dbReference type="Pfam" id="PF07715">
    <property type="entry name" value="Plug"/>
    <property type="match status" value="1"/>
</dbReference>
<evidence type="ECO:0000259" key="12">
    <source>
        <dbReference type="Pfam" id="PF00593"/>
    </source>
</evidence>
<dbReference type="InterPro" id="IPR012910">
    <property type="entry name" value="Plug_dom"/>
</dbReference>
<evidence type="ECO:0000256" key="9">
    <source>
        <dbReference type="ARBA" id="ARBA00023237"/>
    </source>
</evidence>
<evidence type="ECO:0000256" key="3">
    <source>
        <dbReference type="ARBA" id="ARBA00022452"/>
    </source>
</evidence>
<dbReference type="InterPro" id="IPR023996">
    <property type="entry name" value="TonB-dep_OMP_SusC/RagA"/>
</dbReference>
<keyword evidence="6 11" id="KW-0798">TonB box</keyword>
<dbReference type="STRING" id="861299.J421_3933"/>
<evidence type="ECO:0000313" key="14">
    <source>
        <dbReference type="EMBL" id="AHG91470.1"/>
    </source>
</evidence>
<dbReference type="PROSITE" id="PS52016">
    <property type="entry name" value="TONB_DEPENDENT_REC_3"/>
    <property type="match status" value="1"/>
</dbReference>